<comment type="caution">
    <text evidence="1">The sequence shown here is derived from an EMBL/GenBank/DDBJ whole genome shotgun (WGS) entry which is preliminary data.</text>
</comment>
<organism evidence="1 2">
    <name type="scientific">Thalassotalea euphylliae</name>
    <dbReference type="NCBI Taxonomy" id="1655234"/>
    <lineage>
        <taxon>Bacteria</taxon>
        <taxon>Pseudomonadati</taxon>
        <taxon>Pseudomonadota</taxon>
        <taxon>Gammaproteobacteria</taxon>
        <taxon>Alteromonadales</taxon>
        <taxon>Colwelliaceae</taxon>
        <taxon>Thalassotalea</taxon>
    </lineage>
</organism>
<dbReference type="InterPro" id="IPR011055">
    <property type="entry name" value="Dup_hybrid_motif"/>
</dbReference>
<evidence type="ECO:0000313" key="1">
    <source>
        <dbReference type="EMBL" id="REL27102.1"/>
    </source>
</evidence>
<evidence type="ECO:0008006" key="3">
    <source>
        <dbReference type="Google" id="ProtNLM"/>
    </source>
</evidence>
<dbReference type="AlphaFoldDB" id="A0A3E0TT03"/>
<accession>A0A3E0TT03</accession>
<sequence length="89" mass="9992">MGKDEGDGFTIYFRVTLLSAPPLFPKAMRWDLAEIYLLAQAGESIAKVGNNGYSCNPHIHVGAWKDNLPLQIRFDQKTLELKDRNSANN</sequence>
<evidence type="ECO:0000313" key="2">
    <source>
        <dbReference type="Proteomes" id="UP000256478"/>
    </source>
</evidence>
<protein>
    <recommendedName>
        <fullName evidence="3">M23 family peptidase</fullName>
    </recommendedName>
</protein>
<dbReference type="Gene3D" id="2.70.70.10">
    <property type="entry name" value="Glucose Permease (Domain IIA)"/>
    <property type="match status" value="1"/>
</dbReference>
<dbReference type="Proteomes" id="UP000256478">
    <property type="component" value="Unassembled WGS sequence"/>
</dbReference>
<proteinExistence type="predicted"/>
<dbReference type="EMBL" id="QUOU01000001">
    <property type="protein sequence ID" value="REL27102.1"/>
    <property type="molecule type" value="Genomic_DNA"/>
</dbReference>
<reference evidence="1 2" key="1">
    <citation type="submission" date="2018-08" db="EMBL/GenBank/DDBJ databases">
        <title>Thalassotalea euphylliae genome.</title>
        <authorList>
            <person name="Summers S."/>
            <person name="Rice S.A."/>
            <person name="Freckelton M.L."/>
            <person name="Nedved B.T."/>
            <person name="Hadfield M.G."/>
        </authorList>
    </citation>
    <scope>NUCLEOTIDE SEQUENCE [LARGE SCALE GENOMIC DNA]</scope>
    <source>
        <strain evidence="1 2">H1</strain>
    </source>
</reference>
<gene>
    <name evidence="1" type="ORF">DXX93_11350</name>
</gene>
<dbReference type="SUPFAM" id="SSF51261">
    <property type="entry name" value="Duplicated hybrid motif"/>
    <property type="match status" value="1"/>
</dbReference>
<name>A0A3E0TT03_9GAMM</name>